<dbReference type="RefSeq" id="WP_089210518.1">
    <property type="nucleotide sequence ID" value="NZ_FZOD01000035.1"/>
</dbReference>
<evidence type="ECO:0000256" key="1">
    <source>
        <dbReference type="SAM" id="MobiDB-lite"/>
    </source>
</evidence>
<dbReference type="AlphaFoldDB" id="A0A239LV47"/>
<reference evidence="3 4" key="1">
    <citation type="submission" date="2017-06" db="EMBL/GenBank/DDBJ databases">
        <authorList>
            <person name="Kim H.J."/>
            <person name="Triplett B.A."/>
        </authorList>
    </citation>
    <scope>NUCLEOTIDE SEQUENCE [LARGE SCALE GENOMIC DNA]</scope>
    <source>
        <strain evidence="3 4">CGMCC 4.2132</strain>
    </source>
</reference>
<feature type="signal peptide" evidence="2">
    <location>
        <begin position="1"/>
        <end position="29"/>
    </location>
</feature>
<name>A0A239LV47_9ACTN</name>
<proteinExistence type="predicted"/>
<evidence type="ECO:0000256" key="2">
    <source>
        <dbReference type="SAM" id="SignalP"/>
    </source>
</evidence>
<feature type="compositionally biased region" description="Low complexity" evidence="1">
    <location>
        <begin position="72"/>
        <end position="85"/>
    </location>
</feature>
<gene>
    <name evidence="3" type="ORF">SAMN05216276_10359</name>
</gene>
<dbReference type="EMBL" id="FZOD01000035">
    <property type="protein sequence ID" value="SNT33673.1"/>
    <property type="molecule type" value="Genomic_DNA"/>
</dbReference>
<sequence>MRKTPITVGALITASILTLGAGFGAASSAAVQSPAGTAVTGTRLHPAQAAPTPDPVDSTEPAESAEPKGDTAEGTTEQGETGEQADSTEPAESAEPKGDTAEGATEQGETADGAKQKGEAGEQEDSTAQDATPEGSAG</sequence>
<protein>
    <submittedName>
        <fullName evidence="3">Uncharacterized protein</fullName>
    </submittedName>
</protein>
<feature type="region of interest" description="Disordered" evidence="1">
    <location>
        <begin position="27"/>
        <end position="138"/>
    </location>
</feature>
<accession>A0A239LV47</accession>
<keyword evidence="4" id="KW-1185">Reference proteome</keyword>
<organism evidence="3 4">
    <name type="scientific">Streptosporangium subroseum</name>
    <dbReference type="NCBI Taxonomy" id="106412"/>
    <lineage>
        <taxon>Bacteria</taxon>
        <taxon>Bacillati</taxon>
        <taxon>Actinomycetota</taxon>
        <taxon>Actinomycetes</taxon>
        <taxon>Streptosporangiales</taxon>
        <taxon>Streptosporangiaceae</taxon>
        <taxon>Streptosporangium</taxon>
    </lineage>
</organism>
<evidence type="ECO:0000313" key="4">
    <source>
        <dbReference type="Proteomes" id="UP000198282"/>
    </source>
</evidence>
<feature type="chain" id="PRO_5039611317" evidence="2">
    <location>
        <begin position="30"/>
        <end position="138"/>
    </location>
</feature>
<keyword evidence="2" id="KW-0732">Signal</keyword>
<dbReference type="Proteomes" id="UP000198282">
    <property type="component" value="Unassembled WGS sequence"/>
</dbReference>
<evidence type="ECO:0000313" key="3">
    <source>
        <dbReference type="EMBL" id="SNT33673.1"/>
    </source>
</evidence>